<proteinExistence type="predicted"/>
<dbReference type="EMBL" id="LGFT01000007">
    <property type="protein sequence ID" value="KUK45188.1"/>
    <property type="molecule type" value="Genomic_DNA"/>
</dbReference>
<dbReference type="PATRIC" id="fig|301375.6.peg.1890"/>
<dbReference type="EMBL" id="LGHB01000002">
    <property type="protein sequence ID" value="KUK97493.1"/>
    <property type="molecule type" value="Genomic_DNA"/>
</dbReference>
<dbReference type="AlphaFoldDB" id="A0A101ILM0"/>
<sequence>MPLRGYGLLKGKAIGSQNGGGENHHFHVLVVDDELRHRVAVNVTSSIPPSDLLYFVDEDFNHPIIEELIALPFGFLDLESKPGGMALDYIRGEIFDPSKMRPLPSDLPGPNNDLNDLIHKYIATAIEMEKSAIYAFGQRWGPDGERDVYFGFKPGSGIHNIHMNQGNSEAWEKDDGVYQDGGLLIHLPDEDQWVSIFLAFQSQCFQTDDRTGHCIDESPRSRD</sequence>
<dbReference type="Proteomes" id="UP000057043">
    <property type="component" value="Unassembled WGS sequence"/>
</dbReference>
<dbReference type="Pfam" id="PF10042">
    <property type="entry name" value="DUF2278"/>
    <property type="match status" value="1"/>
</dbReference>
<comment type="caution">
    <text evidence="2">The sequence shown here is derived from an EMBL/GenBank/DDBJ whole genome shotgun (WGS) entry which is preliminary data.</text>
</comment>
<dbReference type="InterPro" id="IPR019268">
    <property type="entry name" value="DUF2278"/>
</dbReference>
<evidence type="ECO:0000313" key="2">
    <source>
        <dbReference type="EMBL" id="KUK97493.1"/>
    </source>
</evidence>
<evidence type="ECO:0000313" key="1">
    <source>
        <dbReference type="EMBL" id="KUK45188.1"/>
    </source>
</evidence>
<dbReference type="Proteomes" id="UP000053961">
    <property type="component" value="Unassembled WGS sequence"/>
</dbReference>
<accession>A0A101ILM0</accession>
<gene>
    <name evidence="1" type="ORF">XD72_0437</name>
    <name evidence="2" type="ORF">XE07_0323</name>
</gene>
<reference evidence="3 4" key="2">
    <citation type="journal article" date="2015" name="MBio">
        <title>Genome-Resolved Metagenomic Analysis Reveals Roles for Candidate Phyla and Other Microbial Community Members in Biogeochemical Transformations in Oil Reservoirs.</title>
        <authorList>
            <person name="Hu P."/>
            <person name="Tom L."/>
            <person name="Singh A."/>
            <person name="Thomas B.C."/>
            <person name="Baker B.J."/>
            <person name="Piceno Y.M."/>
            <person name="Andersen G.L."/>
            <person name="Banfield J.F."/>
        </authorList>
    </citation>
    <scope>NUCLEOTIDE SEQUENCE [LARGE SCALE GENOMIC DNA]</scope>
    <source>
        <strain evidence="1">57_489</strain>
    </source>
</reference>
<evidence type="ECO:0000313" key="4">
    <source>
        <dbReference type="Proteomes" id="UP000057043"/>
    </source>
</evidence>
<evidence type="ECO:0008006" key="5">
    <source>
        <dbReference type="Google" id="ProtNLM"/>
    </source>
</evidence>
<protein>
    <recommendedName>
        <fullName evidence="5">DUF2278 domain-containing protein</fullName>
    </recommendedName>
</protein>
<organism evidence="2 3">
    <name type="scientific">Methanothrix harundinacea</name>
    <dbReference type="NCBI Taxonomy" id="301375"/>
    <lineage>
        <taxon>Archaea</taxon>
        <taxon>Methanobacteriati</taxon>
        <taxon>Methanobacteriota</taxon>
        <taxon>Stenosarchaea group</taxon>
        <taxon>Methanomicrobia</taxon>
        <taxon>Methanotrichales</taxon>
        <taxon>Methanotrichaceae</taxon>
        <taxon>Methanothrix</taxon>
    </lineage>
</organism>
<evidence type="ECO:0000313" key="3">
    <source>
        <dbReference type="Proteomes" id="UP000053961"/>
    </source>
</evidence>
<reference evidence="2" key="1">
    <citation type="journal article" date="2015" name="MBio">
        <title>Genome-resolved metagenomic analysis reveals roles for candidate phyla and other microbial community members in biogeochemical transformations in oil reservoirs.</title>
        <authorList>
            <person name="Hu P."/>
            <person name="Tom L."/>
            <person name="Singh A."/>
            <person name="Thomas B.C."/>
            <person name="Baker B.J."/>
            <person name="Piceno Y.M."/>
            <person name="Andersen G.L."/>
            <person name="Banfield J.F."/>
        </authorList>
    </citation>
    <scope>NUCLEOTIDE SEQUENCE [LARGE SCALE GENOMIC DNA]</scope>
    <source>
        <strain evidence="2">56_747</strain>
    </source>
</reference>
<name>A0A101ILM0_9EURY</name>